<evidence type="ECO:0000256" key="5">
    <source>
        <dbReference type="SAM" id="SignalP"/>
    </source>
</evidence>
<evidence type="ECO:0000256" key="3">
    <source>
        <dbReference type="ARBA" id="ARBA00022833"/>
    </source>
</evidence>
<sequence>RKCCRRDRGERSSCTRFILLFSSLKTMASPKVLVECQVCREVYDYRDLCPRMLKCGHSFCTRCLWQLLTANDKIPCPTCRVEVNVPQAGV</sequence>
<dbReference type="PROSITE" id="PS00518">
    <property type="entry name" value="ZF_RING_1"/>
    <property type="match status" value="1"/>
</dbReference>
<evidence type="ECO:0000313" key="7">
    <source>
        <dbReference type="EMBL" id="CAH3104230.1"/>
    </source>
</evidence>
<dbReference type="InterPro" id="IPR001841">
    <property type="entry name" value="Znf_RING"/>
</dbReference>
<proteinExistence type="predicted"/>
<reference evidence="7 8" key="1">
    <citation type="submission" date="2022-05" db="EMBL/GenBank/DDBJ databases">
        <authorList>
            <consortium name="Genoscope - CEA"/>
            <person name="William W."/>
        </authorList>
    </citation>
    <scope>NUCLEOTIDE SEQUENCE [LARGE SCALE GENOMIC DNA]</scope>
</reference>
<gene>
    <name evidence="7" type="ORF">PLOB_00011195</name>
</gene>
<dbReference type="Gene3D" id="3.30.40.10">
    <property type="entry name" value="Zinc/RING finger domain, C3HC4 (zinc finger)"/>
    <property type="match status" value="1"/>
</dbReference>
<keyword evidence="1" id="KW-0479">Metal-binding</keyword>
<feature type="non-terminal residue" evidence="7">
    <location>
        <position position="90"/>
    </location>
</feature>
<evidence type="ECO:0000256" key="1">
    <source>
        <dbReference type="ARBA" id="ARBA00022723"/>
    </source>
</evidence>
<keyword evidence="3" id="KW-0862">Zinc</keyword>
<feature type="signal peptide" evidence="5">
    <location>
        <begin position="1"/>
        <end position="28"/>
    </location>
</feature>
<evidence type="ECO:0000256" key="4">
    <source>
        <dbReference type="PROSITE-ProRule" id="PRU00175"/>
    </source>
</evidence>
<keyword evidence="2 4" id="KW-0863">Zinc-finger</keyword>
<comment type="caution">
    <text evidence="7">The sequence shown here is derived from an EMBL/GenBank/DDBJ whole genome shotgun (WGS) entry which is preliminary data.</text>
</comment>
<accession>A0ABN8NGT5</accession>
<evidence type="ECO:0000259" key="6">
    <source>
        <dbReference type="PROSITE" id="PS50089"/>
    </source>
</evidence>
<dbReference type="SUPFAM" id="SSF57850">
    <property type="entry name" value="RING/U-box"/>
    <property type="match status" value="1"/>
</dbReference>
<dbReference type="InterPro" id="IPR027370">
    <property type="entry name" value="Znf-RING_euk"/>
</dbReference>
<dbReference type="SMART" id="SM00184">
    <property type="entry name" value="RING"/>
    <property type="match status" value="1"/>
</dbReference>
<dbReference type="EMBL" id="CALNXK010000016">
    <property type="protein sequence ID" value="CAH3104230.1"/>
    <property type="molecule type" value="Genomic_DNA"/>
</dbReference>
<keyword evidence="5" id="KW-0732">Signal</keyword>
<feature type="non-terminal residue" evidence="7">
    <location>
        <position position="1"/>
    </location>
</feature>
<dbReference type="InterPro" id="IPR013083">
    <property type="entry name" value="Znf_RING/FYVE/PHD"/>
</dbReference>
<feature type="domain" description="RING-type" evidence="6">
    <location>
        <begin position="36"/>
        <end position="80"/>
    </location>
</feature>
<dbReference type="Pfam" id="PF13445">
    <property type="entry name" value="zf-RING_UBOX"/>
    <property type="match status" value="1"/>
</dbReference>
<keyword evidence="8" id="KW-1185">Reference proteome</keyword>
<dbReference type="InterPro" id="IPR052667">
    <property type="entry name" value="E3_ubiquitin-ligase_RING"/>
</dbReference>
<evidence type="ECO:0000256" key="2">
    <source>
        <dbReference type="ARBA" id="ARBA00022771"/>
    </source>
</evidence>
<organism evidence="7 8">
    <name type="scientific">Porites lobata</name>
    <dbReference type="NCBI Taxonomy" id="104759"/>
    <lineage>
        <taxon>Eukaryota</taxon>
        <taxon>Metazoa</taxon>
        <taxon>Cnidaria</taxon>
        <taxon>Anthozoa</taxon>
        <taxon>Hexacorallia</taxon>
        <taxon>Scleractinia</taxon>
        <taxon>Fungiina</taxon>
        <taxon>Poritidae</taxon>
        <taxon>Porites</taxon>
    </lineage>
</organism>
<feature type="chain" id="PRO_5045672942" description="RING-type domain-containing protein" evidence="5">
    <location>
        <begin position="29"/>
        <end position="90"/>
    </location>
</feature>
<dbReference type="InterPro" id="IPR017907">
    <property type="entry name" value="Znf_RING_CS"/>
</dbReference>
<dbReference type="PROSITE" id="PS50089">
    <property type="entry name" value="ZF_RING_2"/>
    <property type="match status" value="1"/>
</dbReference>
<dbReference type="Proteomes" id="UP001159405">
    <property type="component" value="Unassembled WGS sequence"/>
</dbReference>
<evidence type="ECO:0000313" key="8">
    <source>
        <dbReference type="Proteomes" id="UP001159405"/>
    </source>
</evidence>
<protein>
    <recommendedName>
        <fullName evidence="6">RING-type domain-containing protein</fullName>
    </recommendedName>
</protein>
<dbReference type="PANTHER" id="PTHR47156">
    <property type="entry name" value="PROTEIN CBG20824"/>
    <property type="match status" value="1"/>
</dbReference>
<name>A0ABN8NGT5_9CNID</name>
<dbReference type="PANTHER" id="PTHR47156:SF10">
    <property type="entry name" value="E3 UBIQUITIN-PROTEIN LIGASE TRIM-21-RELATED"/>
    <property type="match status" value="1"/>
</dbReference>